<dbReference type="InParanoid" id="A0A2P5EZS4"/>
<gene>
    <name evidence="1" type="ORF">TorRG33x02_130700</name>
</gene>
<dbReference type="EMBL" id="JXTC01000077">
    <property type="protein sequence ID" value="PON91039.1"/>
    <property type="molecule type" value="Genomic_DNA"/>
</dbReference>
<comment type="caution">
    <text evidence="1">The sequence shown here is derived from an EMBL/GenBank/DDBJ whole genome shotgun (WGS) entry which is preliminary data.</text>
</comment>
<accession>A0A2P5EZS4</accession>
<protein>
    <submittedName>
        <fullName evidence="1">Uncharacterized protein</fullName>
    </submittedName>
</protein>
<keyword evidence="2" id="KW-1185">Reference proteome</keyword>
<organism evidence="1 2">
    <name type="scientific">Trema orientale</name>
    <name type="common">Charcoal tree</name>
    <name type="synonym">Celtis orientalis</name>
    <dbReference type="NCBI Taxonomy" id="63057"/>
    <lineage>
        <taxon>Eukaryota</taxon>
        <taxon>Viridiplantae</taxon>
        <taxon>Streptophyta</taxon>
        <taxon>Embryophyta</taxon>
        <taxon>Tracheophyta</taxon>
        <taxon>Spermatophyta</taxon>
        <taxon>Magnoliopsida</taxon>
        <taxon>eudicotyledons</taxon>
        <taxon>Gunneridae</taxon>
        <taxon>Pentapetalae</taxon>
        <taxon>rosids</taxon>
        <taxon>fabids</taxon>
        <taxon>Rosales</taxon>
        <taxon>Cannabaceae</taxon>
        <taxon>Trema</taxon>
    </lineage>
</organism>
<sequence>MNPFGPALSPVADNASRPLSVLDSNCISRVTIMTSSSAFVAGHASYFASSSAVKGKAKTGTLLLPHPLPWRRLRCNPAKSHDNPQLECTGLREPECILLPPFACLTANAPGFVFYGNKASVRVYY</sequence>
<evidence type="ECO:0000313" key="1">
    <source>
        <dbReference type="EMBL" id="PON91039.1"/>
    </source>
</evidence>
<evidence type="ECO:0000313" key="2">
    <source>
        <dbReference type="Proteomes" id="UP000237000"/>
    </source>
</evidence>
<name>A0A2P5EZS4_TREOI</name>
<reference evidence="2" key="1">
    <citation type="submission" date="2016-06" db="EMBL/GenBank/DDBJ databases">
        <title>Parallel loss of symbiosis genes in relatives of nitrogen-fixing non-legume Parasponia.</title>
        <authorList>
            <person name="Van Velzen R."/>
            <person name="Holmer R."/>
            <person name="Bu F."/>
            <person name="Rutten L."/>
            <person name="Van Zeijl A."/>
            <person name="Liu W."/>
            <person name="Santuari L."/>
            <person name="Cao Q."/>
            <person name="Sharma T."/>
            <person name="Shen D."/>
            <person name="Roswanjaya Y."/>
            <person name="Wardhani T."/>
            <person name="Kalhor M.S."/>
            <person name="Jansen J."/>
            <person name="Van den Hoogen J."/>
            <person name="Gungor B."/>
            <person name="Hartog M."/>
            <person name="Hontelez J."/>
            <person name="Verver J."/>
            <person name="Yang W.-C."/>
            <person name="Schijlen E."/>
            <person name="Repin R."/>
            <person name="Schilthuizen M."/>
            <person name="Schranz E."/>
            <person name="Heidstra R."/>
            <person name="Miyata K."/>
            <person name="Fedorova E."/>
            <person name="Kohlen W."/>
            <person name="Bisseling T."/>
            <person name="Smit S."/>
            <person name="Geurts R."/>
        </authorList>
    </citation>
    <scope>NUCLEOTIDE SEQUENCE [LARGE SCALE GENOMIC DNA]</scope>
    <source>
        <strain evidence="2">cv. RG33-2</strain>
    </source>
</reference>
<dbReference type="Proteomes" id="UP000237000">
    <property type="component" value="Unassembled WGS sequence"/>
</dbReference>
<dbReference type="AlphaFoldDB" id="A0A2P5EZS4"/>
<proteinExistence type="predicted"/>